<dbReference type="SUPFAM" id="SSF49785">
    <property type="entry name" value="Galactose-binding domain-like"/>
    <property type="match status" value="1"/>
</dbReference>
<proteinExistence type="predicted"/>
<comment type="caution">
    <text evidence="4">The sequence shown here is derived from an EMBL/GenBank/DDBJ whole genome shotgun (WGS) entry which is preliminary data.</text>
</comment>
<dbReference type="PANTHER" id="PTHR32018">
    <property type="entry name" value="RHAMNOGALACTURONATE LYASE FAMILY PROTEIN"/>
    <property type="match status" value="1"/>
</dbReference>
<accession>A0A834WDI5</accession>
<dbReference type="InterPro" id="IPR013784">
    <property type="entry name" value="Carb-bd-like_fold"/>
</dbReference>
<reference evidence="4" key="1">
    <citation type="submission" date="2020-09" db="EMBL/GenBank/DDBJ databases">
        <title>Genome-Enabled Discovery of Anthraquinone Biosynthesis in Senna tora.</title>
        <authorList>
            <person name="Kang S.-H."/>
            <person name="Pandey R.P."/>
            <person name="Lee C.-M."/>
            <person name="Sim J.-S."/>
            <person name="Jeong J.-T."/>
            <person name="Choi B.-S."/>
            <person name="Jung M."/>
            <person name="Ginzburg D."/>
            <person name="Zhao K."/>
            <person name="Won S.Y."/>
            <person name="Oh T.-J."/>
            <person name="Yu Y."/>
            <person name="Kim N.-H."/>
            <person name="Lee O.R."/>
            <person name="Lee T.-H."/>
            <person name="Bashyal P."/>
            <person name="Kim T.-S."/>
            <person name="Lee W.-H."/>
            <person name="Kawkins C."/>
            <person name="Kim C.-K."/>
            <person name="Kim J.S."/>
            <person name="Ahn B.O."/>
            <person name="Rhee S.Y."/>
            <person name="Sohng J.K."/>
        </authorList>
    </citation>
    <scope>NUCLEOTIDE SEQUENCE</scope>
    <source>
        <tissue evidence="4">Leaf</tissue>
    </source>
</reference>
<evidence type="ECO:0000313" key="4">
    <source>
        <dbReference type="EMBL" id="KAF7817053.1"/>
    </source>
</evidence>
<gene>
    <name evidence="4" type="ORF">G2W53_031022</name>
</gene>
<dbReference type="Gene3D" id="2.60.120.260">
    <property type="entry name" value="Galactose-binding domain-like"/>
    <property type="match status" value="1"/>
</dbReference>
<dbReference type="CDD" id="cd10316">
    <property type="entry name" value="RGL4_M"/>
    <property type="match status" value="1"/>
</dbReference>
<dbReference type="Proteomes" id="UP000634136">
    <property type="component" value="Unassembled WGS sequence"/>
</dbReference>
<dbReference type="Pfam" id="PF14686">
    <property type="entry name" value="fn3_3"/>
    <property type="match status" value="1"/>
</dbReference>
<evidence type="ECO:0000313" key="5">
    <source>
        <dbReference type="Proteomes" id="UP000634136"/>
    </source>
</evidence>
<dbReference type="CDD" id="cd10317">
    <property type="entry name" value="RGL4_C"/>
    <property type="match status" value="1"/>
</dbReference>
<dbReference type="InterPro" id="IPR029411">
    <property type="entry name" value="RG-lyase_III"/>
</dbReference>
<evidence type="ECO:0000256" key="1">
    <source>
        <dbReference type="ARBA" id="ARBA00022729"/>
    </source>
</evidence>
<dbReference type="InterPro" id="IPR010325">
    <property type="entry name" value="Rhamnogal_lyase"/>
</dbReference>
<dbReference type="CDD" id="cd10320">
    <property type="entry name" value="RGL4_N"/>
    <property type="match status" value="1"/>
</dbReference>
<evidence type="ECO:0000259" key="3">
    <source>
        <dbReference type="Pfam" id="PF14686"/>
    </source>
</evidence>
<dbReference type="GO" id="GO:0016829">
    <property type="term" value="F:lyase activity"/>
    <property type="evidence" value="ECO:0007669"/>
    <property type="project" value="UniProtKB-KW"/>
</dbReference>
<dbReference type="OrthoDB" id="2130367at2759"/>
<dbReference type="InterPro" id="IPR051850">
    <property type="entry name" value="Polysacch_Lyase_4"/>
</dbReference>
<dbReference type="EMBL" id="JAAIUW010000009">
    <property type="protein sequence ID" value="KAF7817053.1"/>
    <property type="molecule type" value="Genomic_DNA"/>
</dbReference>
<dbReference type="GO" id="GO:0030246">
    <property type="term" value="F:carbohydrate binding"/>
    <property type="evidence" value="ECO:0007669"/>
    <property type="project" value="InterPro"/>
</dbReference>
<dbReference type="Gene3D" id="2.70.98.10">
    <property type="match status" value="1"/>
</dbReference>
<dbReference type="FunFam" id="2.60.40.1120:FF:000033">
    <property type="entry name" value="Rhamnogalacturonate lyase B"/>
    <property type="match status" value="1"/>
</dbReference>
<evidence type="ECO:0000259" key="2">
    <source>
        <dbReference type="Pfam" id="PF14683"/>
    </source>
</evidence>
<dbReference type="InterPro" id="IPR014718">
    <property type="entry name" value="GH-type_carb-bd"/>
</dbReference>
<feature type="domain" description="Rhamnogalacturonan lyase" evidence="2">
    <location>
        <begin position="454"/>
        <end position="636"/>
    </location>
</feature>
<keyword evidence="4" id="KW-0456">Lyase</keyword>
<dbReference type="AlphaFoldDB" id="A0A834WDI5"/>
<protein>
    <submittedName>
        <fullName evidence="4">Putative rhamnogalacturonate lyase B</fullName>
    </submittedName>
</protein>
<name>A0A834WDI5_9FABA</name>
<dbReference type="PANTHER" id="PTHR32018:SF25">
    <property type="entry name" value="RHAMNOGALACTURONAN ENDOLYASE"/>
    <property type="match status" value="1"/>
</dbReference>
<dbReference type="Gene3D" id="2.60.40.1120">
    <property type="entry name" value="Carboxypeptidase-like, regulatory domain"/>
    <property type="match status" value="1"/>
</dbReference>
<dbReference type="SUPFAM" id="SSF49452">
    <property type="entry name" value="Starch-binding domain-like"/>
    <property type="match status" value="1"/>
</dbReference>
<keyword evidence="1" id="KW-0732">Signal</keyword>
<feature type="domain" description="Rhamnogalacturonan lyase" evidence="3">
    <location>
        <begin position="368"/>
        <end position="440"/>
    </location>
</feature>
<keyword evidence="5" id="KW-1185">Reference proteome</keyword>
<dbReference type="Pfam" id="PF14683">
    <property type="entry name" value="CBM-like"/>
    <property type="match status" value="1"/>
</dbReference>
<dbReference type="InterPro" id="IPR029413">
    <property type="entry name" value="RG-lyase_II"/>
</dbReference>
<dbReference type="Pfam" id="PF06045">
    <property type="entry name" value="Rhamnogal_lyase"/>
    <property type="match status" value="1"/>
</dbReference>
<dbReference type="InterPro" id="IPR008979">
    <property type="entry name" value="Galactose-bd-like_sf"/>
</dbReference>
<sequence length="700" mass="79870">MSSQAVQLHIEDDCVIMDNGIVQVYISKPGGFVTRIQYNGIDNLLEILNESDNRGYWDLVWSEAGSTGTTGITEPIVGTCFDVKVENEEQVEISFTRMWDPCLEGELSPLNIDKRYVMLRNSSGFYSYAIFEHLQEWPAFNIPQIRIVFKLQKDKYHYMAIADNRQRCMPLPEDRLPDRGEELATPEAVWLVNPIESEFLGEVDDKYQYSSDNKDLKVHGWISISCTTETSEPPSPTGFWVIIPSNEFRSGGPVKQNLTSHVGPISLAMFLSAHYAGEDLVLKLQPNEPWKKVLGPVFVYVNTLLDDQEDPLWLWEDAKDQMTKEVQSWPYDFPDSVDFQKSDQRGSVCGTLRVRDMYLNIDDCILANGAYVGLAPPGDAGSWQIECKGYQFWTRADEEGYFSIDNIRSGDYNLYAWVPGFIGEYWNNLVLTITPGCEINVGDITYEPPRDGPTLWEIGIPDRSAAEFYVPDPDPKYINKLYVNHPDKFRQYGLWERYAELYPNEDLVYTVGVSDYENDWFFAQVTRMKEHSTYEGTTWQIRFKLDYVNTSGIYKLRLALATAHEAELQVRVNDPNQDPPIFTTGEIGNDNTIARHGIHGLYWLYNIDVSGLMLMEGDNVLYLTQTRATGPFQGIISISSLHLHLRSLKLSCGYFLLISRLHLLYDVVLCFRSEFMVDAGDKRPISSILAAAQGTDRMNA</sequence>
<organism evidence="4 5">
    <name type="scientific">Senna tora</name>
    <dbReference type="NCBI Taxonomy" id="362788"/>
    <lineage>
        <taxon>Eukaryota</taxon>
        <taxon>Viridiplantae</taxon>
        <taxon>Streptophyta</taxon>
        <taxon>Embryophyta</taxon>
        <taxon>Tracheophyta</taxon>
        <taxon>Spermatophyta</taxon>
        <taxon>Magnoliopsida</taxon>
        <taxon>eudicotyledons</taxon>
        <taxon>Gunneridae</taxon>
        <taxon>Pentapetalae</taxon>
        <taxon>rosids</taxon>
        <taxon>fabids</taxon>
        <taxon>Fabales</taxon>
        <taxon>Fabaceae</taxon>
        <taxon>Caesalpinioideae</taxon>
        <taxon>Cassia clade</taxon>
        <taxon>Senna</taxon>
    </lineage>
</organism>